<evidence type="ECO:0000313" key="3">
    <source>
        <dbReference type="EMBL" id="PSL49724.1"/>
    </source>
</evidence>
<dbReference type="Pfam" id="PF06439">
    <property type="entry name" value="3keto-disac_hyd"/>
    <property type="match status" value="1"/>
</dbReference>
<dbReference type="RefSeq" id="WP_106526941.1">
    <property type="nucleotide sequence ID" value="NZ_PYAW01000001.1"/>
</dbReference>
<organism evidence="3 4">
    <name type="scientific">Chitinophaga niastensis</name>
    <dbReference type="NCBI Taxonomy" id="536980"/>
    <lineage>
        <taxon>Bacteria</taxon>
        <taxon>Pseudomonadati</taxon>
        <taxon>Bacteroidota</taxon>
        <taxon>Chitinophagia</taxon>
        <taxon>Chitinophagales</taxon>
        <taxon>Chitinophagaceae</taxon>
        <taxon>Chitinophaga</taxon>
    </lineage>
</organism>
<dbReference type="InterPro" id="IPR010496">
    <property type="entry name" value="AL/BT2_dom"/>
</dbReference>
<accession>A0A2P8HU85</accession>
<keyword evidence="1" id="KW-0732">Signal</keyword>
<feature type="domain" description="3-keto-alpha-glucoside-1,2-lyase/3-keto-2-hydroxy-glucal hydratase" evidence="2">
    <location>
        <begin position="32"/>
        <end position="179"/>
    </location>
</feature>
<dbReference type="GO" id="GO:0016787">
    <property type="term" value="F:hydrolase activity"/>
    <property type="evidence" value="ECO:0007669"/>
    <property type="project" value="InterPro"/>
</dbReference>
<evidence type="ECO:0000313" key="4">
    <source>
        <dbReference type="Proteomes" id="UP000240971"/>
    </source>
</evidence>
<protein>
    <submittedName>
        <fullName evidence="3">Uncharacterized protein DUF1080</fullName>
    </submittedName>
</protein>
<dbReference type="AlphaFoldDB" id="A0A2P8HU85"/>
<feature type="chain" id="PRO_5015177169" evidence="1">
    <location>
        <begin position="22"/>
        <end position="199"/>
    </location>
</feature>
<dbReference type="OrthoDB" id="118532at2"/>
<proteinExistence type="predicted"/>
<dbReference type="Gene3D" id="2.60.120.560">
    <property type="entry name" value="Exo-inulinase, domain 1"/>
    <property type="match status" value="1"/>
</dbReference>
<keyword evidence="4" id="KW-1185">Reference proteome</keyword>
<dbReference type="Proteomes" id="UP000240971">
    <property type="component" value="Unassembled WGS sequence"/>
</dbReference>
<feature type="signal peptide" evidence="1">
    <location>
        <begin position="1"/>
        <end position="21"/>
    </location>
</feature>
<evidence type="ECO:0000256" key="1">
    <source>
        <dbReference type="SAM" id="SignalP"/>
    </source>
</evidence>
<dbReference type="EMBL" id="PYAW01000001">
    <property type="protein sequence ID" value="PSL49724.1"/>
    <property type="molecule type" value="Genomic_DNA"/>
</dbReference>
<comment type="caution">
    <text evidence="3">The sequence shown here is derived from an EMBL/GenBank/DDBJ whole genome shotgun (WGS) entry which is preliminary data.</text>
</comment>
<sequence>MLRHFIIVCNCLVLLTGAGFAQDLRLVNRTVSKDSIIHFNEQPGAGIAWIKNKQFANGTIEFDVRGKNELQKSFVGIAFHGLNDSTYDAVYFRPFNFTVPEAGRRGHSVQYISLPLYDWSLLRNEHPGIYENFIDPPPNPNKWFHVKIIVASPDVTVMVNGKKCLAVEQLSPRKEGMIGYWTGDGSGGDWKGLKITPDK</sequence>
<gene>
    <name evidence="3" type="ORF">CLV51_1011059</name>
</gene>
<name>A0A2P8HU85_CHINA</name>
<evidence type="ECO:0000259" key="2">
    <source>
        <dbReference type="Pfam" id="PF06439"/>
    </source>
</evidence>
<reference evidence="3 4" key="1">
    <citation type="submission" date="2018-03" db="EMBL/GenBank/DDBJ databases">
        <title>Genomic Encyclopedia of Archaeal and Bacterial Type Strains, Phase II (KMG-II): from individual species to whole genera.</title>
        <authorList>
            <person name="Goeker M."/>
        </authorList>
    </citation>
    <scope>NUCLEOTIDE SEQUENCE [LARGE SCALE GENOMIC DNA]</scope>
    <source>
        <strain evidence="3 4">DSM 24859</strain>
    </source>
</reference>